<accession>A0A0E9PTH5</accession>
<proteinExistence type="predicted"/>
<evidence type="ECO:0000313" key="1">
    <source>
        <dbReference type="EMBL" id="JAH07173.1"/>
    </source>
</evidence>
<dbReference type="AlphaFoldDB" id="A0A0E9PTH5"/>
<organism evidence="1">
    <name type="scientific">Anguilla anguilla</name>
    <name type="common">European freshwater eel</name>
    <name type="synonym">Muraena anguilla</name>
    <dbReference type="NCBI Taxonomy" id="7936"/>
    <lineage>
        <taxon>Eukaryota</taxon>
        <taxon>Metazoa</taxon>
        <taxon>Chordata</taxon>
        <taxon>Craniata</taxon>
        <taxon>Vertebrata</taxon>
        <taxon>Euteleostomi</taxon>
        <taxon>Actinopterygii</taxon>
        <taxon>Neopterygii</taxon>
        <taxon>Teleostei</taxon>
        <taxon>Anguilliformes</taxon>
        <taxon>Anguillidae</taxon>
        <taxon>Anguilla</taxon>
    </lineage>
</organism>
<reference evidence="1" key="1">
    <citation type="submission" date="2014-11" db="EMBL/GenBank/DDBJ databases">
        <authorList>
            <person name="Amaro Gonzalez C."/>
        </authorList>
    </citation>
    <scope>NUCLEOTIDE SEQUENCE</scope>
</reference>
<name>A0A0E9PTH5_ANGAN</name>
<reference evidence="1" key="2">
    <citation type="journal article" date="2015" name="Fish Shellfish Immunol.">
        <title>Early steps in the European eel (Anguilla anguilla)-Vibrio vulnificus interaction in the gills: Role of the RtxA13 toxin.</title>
        <authorList>
            <person name="Callol A."/>
            <person name="Pajuelo D."/>
            <person name="Ebbesson L."/>
            <person name="Teles M."/>
            <person name="MacKenzie S."/>
            <person name="Amaro C."/>
        </authorList>
    </citation>
    <scope>NUCLEOTIDE SEQUENCE</scope>
</reference>
<protein>
    <submittedName>
        <fullName evidence="1">Uncharacterized protein</fullName>
    </submittedName>
</protein>
<dbReference type="EMBL" id="GBXM01101404">
    <property type="protein sequence ID" value="JAH07173.1"/>
    <property type="molecule type" value="Transcribed_RNA"/>
</dbReference>
<sequence>MLGNSFKMSQVLLWMTSRSLRTRRMLDVPTKLSGCSTAMPLCTSPMMITCPSVLVMLGQGQFQSMFSRVTSKG</sequence>